<proteinExistence type="predicted"/>
<dbReference type="GO" id="GO:0004748">
    <property type="term" value="F:ribonucleoside-diphosphate reductase activity, thioredoxin disulfide as acceptor"/>
    <property type="evidence" value="ECO:0007669"/>
    <property type="project" value="TreeGrafter"/>
</dbReference>
<dbReference type="EMBL" id="AP027924">
    <property type="protein sequence ID" value="BED92185.1"/>
    <property type="molecule type" value="Genomic_DNA"/>
</dbReference>
<dbReference type="NCBIfam" id="NF006127">
    <property type="entry name" value="PRK08271.1"/>
    <property type="match status" value="1"/>
</dbReference>
<dbReference type="InterPro" id="IPR012833">
    <property type="entry name" value="NrdD"/>
</dbReference>
<dbReference type="Pfam" id="PF13597">
    <property type="entry name" value="NRDD"/>
    <property type="match status" value="1"/>
</dbReference>
<protein>
    <submittedName>
        <fullName evidence="1">Anaerobic ribonucleoside-triphosphate reductase</fullName>
    </submittedName>
</protein>
<dbReference type="GO" id="GO:0031250">
    <property type="term" value="C:anaerobic ribonucleoside-triphosphate reductase complex"/>
    <property type="evidence" value="ECO:0007669"/>
    <property type="project" value="TreeGrafter"/>
</dbReference>
<sequence length="635" mass="74063">MKIKLDLNKNFSNFIEELKEKYGKKFEVMNGFSDSHLNFTDFIKNFVRTKTVADNTIDANANSSTHDVRTMLSDMVKPHAKLISFERIFTLMQEKYGLEEAKEWLEGEWNGRFYMHDATSVAFIPYCYSYDLDKLVEKGLFFINRFKTDAPKHLTTFNDHVLEFISWASTRSSGAVGLPSYLLYSYYFWYNDVKQGFYIKDPEYYRRQYFQKFVFDLNQPYLRVTECAFSNITIMDRNYLIELFGGRTFPNGEFAIDHIEGIIEHQKIFMEVVAQARSETMMTFPVITFSLLYQNGKFVDEEFARWCNKHNMKWFDANFYVGNDVTNLSNCCRLISNTKKLTAFINSIGGTALSIGSVKVNTINLRRIALESTSKEEFIQILRKRVDICIKALDIVRKIIVQNIKDGILPNYTHGLIELDKQYNTVGITSMYEAMEEFDLIKTDEFENKYYSEEALEFSGKILDVINETKDSYNFEYSINVEAIPAERANVVLCQKDNELYKDKKNYFIYSNQWIPLMEKCTLNEKIKLGANLDIKCGGGQITHINLMGDFASEEQAWELLNHITKSGVIYFAYNRKISICNKEHAFTAEICPKCGEKSVDTYSRIVGFLVPFSAYSKERKQEFNERKWHDVSNL</sequence>
<dbReference type="GO" id="GO:0009265">
    <property type="term" value="P:2'-deoxyribonucleotide biosynthetic process"/>
    <property type="evidence" value="ECO:0007669"/>
    <property type="project" value="TreeGrafter"/>
</dbReference>
<dbReference type="PANTHER" id="PTHR21075">
    <property type="entry name" value="ANAEROBIC RIBONUCLEOSIDE-TRIPHOSPHATE REDUCTASE"/>
    <property type="match status" value="1"/>
</dbReference>
<dbReference type="PANTHER" id="PTHR21075:SF0">
    <property type="entry name" value="ANAEROBIC RIBONUCLEOSIDE-TRIPHOSPHATE REDUCTASE"/>
    <property type="match status" value="1"/>
</dbReference>
<reference evidence="1" key="1">
    <citation type="journal article" date="2023" name="ISME J.">
        <title>Emergence of putative energy parasites within Clostridia revealed by genome analysis of a novel endosymbiotic clade.</title>
        <authorList>
            <person name="Takahashi K."/>
            <person name="Kuwahara H."/>
            <person name="Horikawa Y."/>
            <person name="Izawa K."/>
            <person name="Kato D."/>
            <person name="Inagaki T."/>
            <person name="Yuki M."/>
            <person name="Ohkuma M."/>
            <person name="Hongoh Y."/>
        </authorList>
    </citation>
    <scope>NUCLEOTIDE SEQUENCE</scope>
    <source>
        <strain evidence="1">CfP3-15</strain>
    </source>
</reference>
<dbReference type="Gene3D" id="3.20.70.20">
    <property type="match status" value="1"/>
</dbReference>
<name>A0AA48IH42_9FIRM</name>
<dbReference type="AlphaFoldDB" id="A0AA48IH42"/>
<dbReference type="SUPFAM" id="SSF51998">
    <property type="entry name" value="PFL-like glycyl radical enzymes"/>
    <property type="match status" value="1"/>
</dbReference>
<dbReference type="GO" id="GO:0006260">
    <property type="term" value="P:DNA replication"/>
    <property type="evidence" value="ECO:0007669"/>
    <property type="project" value="InterPro"/>
</dbReference>
<evidence type="ECO:0000313" key="1">
    <source>
        <dbReference type="EMBL" id="BED92185.1"/>
    </source>
</evidence>
<dbReference type="Proteomes" id="UP001337580">
    <property type="component" value="Chromosome"/>
</dbReference>
<dbReference type="KEGG" id="ips:CfP315_0784"/>
<dbReference type="GO" id="GO:0008998">
    <property type="term" value="F:ribonucleoside-triphosphate reductase (thioredoxin) activity"/>
    <property type="evidence" value="ECO:0007669"/>
    <property type="project" value="InterPro"/>
</dbReference>
<accession>A0AA48IH42</accession>
<gene>
    <name evidence="1" type="ORF">CfP315_0784</name>
</gene>
<organism evidence="1">
    <name type="scientific">Candidatus Improbicoccus pseudotrichonymphae</name>
    <dbReference type="NCBI Taxonomy" id="3033792"/>
    <lineage>
        <taxon>Bacteria</taxon>
        <taxon>Bacillati</taxon>
        <taxon>Bacillota</taxon>
        <taxon>Clostridia</taxon>
        <taxon>Candidatus Improbicoccus</taxon>
    </lineage>
</organism>